<protein>
    <submittedName>
        <fullName evidence="2">Uncharacterized protein</fullName>
    </submittedName>
</protein>
<feature type="compositionally biased region" description="Basic and acidic residues" evidence="1">
    <location>
        <begin position="127"/>
        <end position="139"/>
    </location>
</feature>
<organism evidence="2 3">
    <name type="scientific">Coprinellus micaceus</name>
    <name type="common">Glistening ink-cap mushroom</name>
    <name type="synonym">Coprinus micaceus</name>
    <dbReference type="NCBI Taxonomy" id="71717"/>
    <lineage>
        <taxon>Eukaryota</taxon>
        <taxon>Fungi</taxon>
        <taxon>Dikarya</taxon>
        <taxon>Basidiomycota</taxon>
        <taxon>Agaricomycotina</taxon>
        <taxon>Agaricomycetes</taxon>
        <taxon>Agaricomycetidae</taxon>
        <taxon>Agaricales</taxon>
        <taxon>Agaricineae</taxon>
        <taxon>Psathyrellaceae</taxon>
        <taxon>Coprinellus</taxon>
    </lineage>
</organism>
<dbReference type="EMBL" id="QPFP01000292">
    <property type="protein sequence ID" value="TEB18054.1"/>
    <property type="molecule type" value="Genomic_DNA"/>
</dbReference>
<proteinExistence type="predicted"/>
<dbReference type="Proteomes" id="UP000298030">
    <property type="component" value="Unassembled WGS sequence"/>
</dbReference>
<dbReference type="AlphaFoldDB" id="A0A4Y7SBD4"/>
<evidence type="ECO:0000313" key="2">
    <source>
        <dbReference type="EMBL" id="TEB18054.1"/>
    </source>
</evidence>
<sequence>MEWTTTYFEYKATESEGWTDGRMQSPAQQAWASRSAATWRLHGVHASETFDVSTQKLKSYLGGDDLFGKIQSILKTMTFLQSFLTQTRTTTPTIVHDGDAGTHLHPRDNSASDSEASGITATDDGDSDSKASGDGDSDSKASTAKPPTITWRASDNEASNDEASNKMDLPK</sequence>
<feature type="compositionally biased region" description="Basic and acidic residues" evidence="1">
    <location>
        <begin position="96"/>
        <end position="110"/>
    </location>
</feature>
<evidence type="ECO:0000313" key="3">
    <source>
        <dbReference type="Proteomes" id="UP000298030"/>
    </source>
</evidence>
<evidence type="ECO:0000256" key="1">
    <source>
        <dbReference type="SAM" id="MobiDB-lite"/>
    </source>
</evidence>
<gene>
    <name evidence="2" type="ORF">FA13DRAFT_1804165</name>
</gene>
<feature type="region of interest" description="Disordered" evidence="1">
    <location>
        <begin position="91"/>
        <end position="171"/>
    </location>
</feature>
<reference evidence="2 3" key="1">
    <citation type="journal article" date="2019" name="Nat. Ecol. Evol.">
        <title>Megaphylogeny resolves global patterns of mushroom evolution.</title>
        <authorList>
            <person name="Varga T."/>
            <person name="Krizsan K."/>
            <person name="Foldi C."/>
            <person name="Dima B."/>
            <person name="Sanchez-Garcia M."/>
            <person name="Sanchez-Ramirez S."/>
            <person name="Szollosi G.J."/>
            <person name="Szarkandi J.G."/>
            <person name="Papp V."/>
            <person name="Albert L."/>
            <person name="Andreopoulos W."/>
            <person name="Angelini C."/>
            <person name="Antonin V."/>
            <person name="Barry K.W."/>
            <person name="Bougher N.L."/>
            <person name="Buchanan P."/>
            <person name="Buyck B."/>
            <person name="Bense V."/>
            <person name="Catcheside P."/>
            <person name="Chovatia M."/>
            <person name="Cooper J."/>
            <person name="Damon W."/>
            <person name="Desjardin D."/>
            <person name="Finy P."/>
            <person name="Geml J."/>
            <person name="Haridas S."/>
            <person name="Hughes K."/>
            <person name="Justo A."/>
            <person name="Karasinski D."/>
            <person name="Kautmanova I."/>
            <person name="Kiss B."/>
            <person name="Kocsube S."/>
            <person name="Kotiranta H."/>
            <person name="LaButti K.M."/>
            <person name="Lechner B.E."/>
            <person name="Liimatainen K."/>
            <person name="Lipzen A."/>
            <person name="Lukacs Z."/>
            <person name="Mihaltcheva S."/>
            <person name="Morgado L.N."/>
            <person name="Niskanen T."/>
            <person name="Noordeloos M.E."/>
            <person name="Ohm R.A."/>
            <person name="Ortiz-Santana B."/>
            <person name="Ovrebo C."/>
            <person name="Racz N."/>
            <person name="Riley R."/>
            <person name="Savchenko A."/>
            <person name="Shiryaev A."/>
            <person name="Soop K."/>
            <person name="Spirin V."/>
            <person name="Szebenyi C."/>
            <person name="Tomsovsky M."/>
            <person name="Tulloss R.E."/>
            <person name="Uehling J."/>
            <person name="Grigoriev I.V."/>
            <person name="Vagvolgyi C."/>
            <person name="Papp T."/>
            <person name="Martin F.M."/>
            <person name="Miettinen O."/>
            <person name="Hibbett D.S."/>
            <person name="Nagy L.G."/>
        </authorList>
    </citation>
    <scope>NUCLEOTIDE SEQUENCE [LARGE SCALE GENOMIC DNA]</scope>
    <source>
        <strain evidence="2 3">FP101781</strain>
    </source>
</reference>
<keyword evidence="3" id="KW-1185">Reference proteome</keyword>
<name>A0A4Y7SBD4_COPMI</name>
<comment type="caution">
    <text evidence="2">The sequence shown here is derived from an EMBL/GenBank/DDBJ whole genome shotgun (WGS) entry which is preliminary data.</text>
</comment>
<accession>A0A4Y7SBD4</accession>